<dbReference type="EMBL" id="JAUSTY010000013">
    <property type="protein sequence ID" value="MDQ0167204.1"/>
    <property type="molecule type" value="Genomic_DNA"/>
</dbReference>
<protein>
    <recommendedName>
        <fullName evidence="3">DUF4145 domain-containing protein</fullName>
    </recommendedName>
</protein>
<accession>A0ABT9W1T7</accession>
<name>A0ABT9W1T7_9BACI</name>
<dbReference type="Proteomes" id="UP001235840">
    <property type="component" value="Unassembled WGS sequence"/>
</dbReference>
<dbReference type="RefSeq" id="WP_307395979.1">
    <property type="nucleotide sequence ID" value="NZ_BAAADK010000046.1"/>
</dbReference>
<keyword evidence="2" id="KW-1185">Reference proteome</keyword>
<reference evidence="1 2" key="1">
    <citation type="submission" date="2023-07" db="EMBL/GenBank/DDBJ databases">
        <title>Genomic Encyclopedia of Type Strains, Phase IV (KMG-IV): sequencing the most valuable type-strain genomes for metagenomic binning, comparative biology and taxonomic classification.</title>
        <authorList>
            <person name="Goeker M."/>
        </authorList>
    </citation>
    <scope>NUCLEOTIDE SEQUENCE [LARGE SCALE GENOMIC DNA]</scope>
    <source>
        <strain evidence="1 2">DSM 12751</strain>
    </source>
</reference>
<evidence type="ECO:0000313" key="2">
    <source>
        <dbReference type="Proteomes" id="UP001235840"/>
    </source>
</evidence>
<evidence type="ECO:0000313" key="1">
    <source>
        <dbReference type="EMBL" id="MDQ0167204.1"/>
    </source>
</evidence>
<gene>
    <name evidence="1" type="ORF">J2S11_003129</name>
</gene>
<sequence length="253" mass="29947">MQNIIYVSKTIFDWDYYPGGGTIISSDVWSRSYKIWEHSKGLVDRARTEFELADGITNLKRALNHRMKLIESCYNFRSLNPSWRNKGYLEILEGFGLVRPYLMKNLLTIRNDIEHNDAEPPSKERCNEFLDIVWYFLRSTDPIVQIIKNSNQHTLYDEEGNETHYGFGISITYESSTEFEISGWFYGDIVSDEPKDEYLTLQYKDMHTKKKWENTNFNYHHNKLDSDRWIRGNLIDLDNETKKIIISKILSVT</sequence>
<comment type="caution">
    <text evidence="1">The sequence shown here is derived from an EMBL/GenBank/DDBJ whole genome shotgun (WGS) entry which is preliminary data.</text>
</comment>
<proteinExistence type="predicted"/>
<organism evidence="1 2">
    <name type="scientific">Caldalkalibacillus horti</name>
    <dbReference type="NCBI Taxonomy" id="77523"/>
    <lineage>
        <taxon>Bacteria</taxon>
        <taxon>Bacillati</taxon>
        <taxon>Bacillota</taxon>
        <taxon>Bacilli</taxon>
        <taxon>Bacillales</taxon>
        <taxon>Bacillaceae</taxon>
        <taxon>Caldalkalibacillus</taxon>
    </lineage>
</organism>
<evidence type="ECO:0008006" key="3">
    <source>
        <dbReference type="Google" id="ProtNLM"/>
    </source>
</evidence>